<evidence type="ECO:0000313" key="6">
    <source>
        <dbReference type="Proteomes" id="UP000663855"/>
    </source>
</evidence>
<evidence type="ECO:0000313" key="4">
    <source>
        <dbReference type="EMBL" id="CAF3779419.1"/>
    </source>
</evidence>
<dbReference type="EMBL" id="CAJOBJ010000077">
    <property type="protein sequence ID" value="CAF3792331.1"/>
    <property type="molecule type" value="Genomic_DNA"/>
</dbReference>
<dbReference type="EMBL" id="CAJOBH010000299">
    <property type="protein sequence ID" value="CAF3779419.1"/>
    <property type="molecule type" value="Genomic_DNA"/>
</dbReference>
<accession>A0A814H9H6</accession>
<comment type="caution">
    <text evidence="2">The sequence shown here is derived from an EMBL/GenBank/DDBJ whole genome shotgun (WGS) entry which is preliminary data.</text>
</comment>
<dbReference type="OrthoDB" id="10049623at2759"/>
<sequence length="519" mass="59894">MASYNTNNRQWQADDNRHELSNLAASEQVNTTFGSTNSIISQALPEPLGAPPGWHSEIIHSNSPVVNEYTDDYYANNTYATGAVAQAQQTNIVRNNSNQFINASVDNGSFHQQQPILTEHQQHDIIQRVERQNPLIVHKQLPNNLVTYQQKIAVRYLQPPPLPPPGPLIIREIRPPPPPPQSPIQIQQRPPPPPTPVPLILRERPPLLPPRTPAQIVQKLLPPPPPAPRRVIIERFPECPPKPADIIIERWLPYKQTGQRRILVERAPTPYIAPREPNLLILHDAPRARVHKEFINEGVIQADPDSYLQRYGGELHNWNTSSYLVDEAVRAVSPPSIGFTDHHYLHDNYASYSDEYRRARSPYLSSSWDRTRYETSIPRSTSYHYGYTDYGSPYSYSTHPSSRYRYNSYRSYDDYYPHRGNYLTMTDITPSWNRYCNSSYDRYPSSYDRYPSSYDCYPSSYDRYPSSYDRYPSSYDRYPSSYDRYSSYYPQSTIRVGSDSEFNSVLSDLTHGRIPSGLH</sequence>
<evidence type="ECO:0000256" key="1">
    <source>
        <dbReference type="SAM" id="MobiDB-lite"/>
    </source>
</evidence>
<dbReference type="EMBL" id="CAJNOW010000007">
    <property type="protein sequence ID" value="CAF1204834.1"/>
    <property type="molecule type" value="Genomic_DNA"/>
</dbReference>
<dbReference type="Proteomes" id="UP000663834">
    <property type="component" value="Unassembled WGS sequence"/>
</dbReference>
<reference evidence="2" key="1">
    <citation type="submission" date="2021-02" db="EMBL/GenBank/DDBJ databases">
        <authorList>
            <person name="Nowell W R."/>
        </authorList>
    </citation>
    <scope>NUCLEOTIDE SEQUENCE</scope>
</reference>
<dbReference type="EMBL" id="CAJNOV010000160">
    <property type="protein sequence ID" value="CAF1006982.1"/>
    <property type="molecule type" value="Genomic_DNA"/>
</dbReference>
<dbReference type="Proteomes" id="UP000663855">
    <property type="component" value="Unassembled WGS sequence"/>
</dbReference>
<proteinExistence type="predicted"/>
<gene>
    <name evidence="4" type="ORF">BYL167_LOCUS1857</name>
    <name evidence="2" type="ORF">CJN711_LOCUS2638</name>
    <name evidence="5" type="ORF">GIL414_LOCUS617</name>
    <name evidence="3" type="ORF">KQP761_LOCUS38</name>
</gene>
<dbReference type="AlphaFoldDB" id="A0A814H9H6"/>
<organism evidence="2 6">
    <name type="scientific">Rotaria magnacalcarata</name>
    <dbReference type="NCBI Taxonomy" id="392030"/>
    <lineage>
        <taxon>Eukaryota</taxon>
        <taxon>Metazoa</taxon>
        <taxon>Spiralia</taxon>
        <taxon>Gnathifera</taxon>
        <taxon>Rotifera</taxon>
        <taxon>Eurotatoria</taxon>
        <taxon>Bdelloidea</taxon>
        <taxon>Philodinida</taxon>
        <taxon>Philodinidae</taxon>
        <taxon>Rotaria</taxon>
    </lineage>
</organism>
<feature type="region of interest" description="Disordered" evidence="1">
    <location>
        <begin position="165"/>
        <end position="198"/>
    </location>
</feature>
<dbReference type="Proteomes" id="UP000681967">
    <property type="component" value="Unassembled WGS sequence"/>
</dbReference>
<evidence type="ECO:0000313" key="2">
    <source>
        <dbReference type="EMBL" id="CAF1006982.1"/>
    </source>
</evidence>
<evidence type="ECO:0000313" key="3">
    <source>
        <dbReference type="EMBL" id="CAF1204834.1"/>
    </source>
</evidence>
<evidence type="ECO:0000313" key="5">
    <source>
        <dbReference type="EMBL" id="CAF3792331.1"/>
    </source>
</evidence>
<dbReference type="Proteomes" id="UP000681720">
    <property type="component" value="Unassembled WGS sequence"/>
</dbReference>
<protein>
    <submittedName>
        <fullName evidence="2">Uncharacterized protein</fullName>
    </submittedName>
</protein>
<name>A0A814H9H6_9BILA</name>